<organism evidence="3 4">
    <name type="scientific">Mesorhizobium tianshanense</name>
    <dbReference type="NCBI Taxonomy" id="39844"/>
    <lineage>
        <taxon>Bacteria</taxon>
        <taxon>Pseudomonadati</taxon>
        <taxon>Pseudomonadota</taxon>
        <taxon>Alphaproteobacteria</taxon>
        <taxon>Hyphomicrobiales</taxon>
        <taxon>Phyllobacteriaceae</taxon>
        <taxon>Mesorhizobium</taxon>
    </lineage>
</organism>
<dbReference type="InterPro" id="IPR016568">
    <property type="entry name" value="Sulphur_oxidation_SoxY"/>
</dbReference>
<evidence type="ECO:0000259" key="2">
    <source>
        <dbReference type="Pfam" id="PF13501"/>
    </source>
</evidence>
<dbReference type="AlphaFoldDB" id="A0A562MDS9"/>
<name>A0A562MDS9_9HYPH</name>
<dbReference type="RefSeq" id="WP_145723310.1">
    <property type="nucleotide sequence ID" value="NZ_BSPF01000049.1"/>
</dbReference>
<dbReference type="PIRSF" id="PIRSF010312">
    <property type="entry name" value="Sulphur_oxidation_SoxY"/>
    <property type="match status" value="1"/>
</dbReference>
<gene>
    <name evidence="3" type="ORF">IQ26_07407</name>
</gene>
<protein>
    <submittedName>
        <fullName evidence="3">Sulfur-oxidizing protein SoxY</fullName>
    </submittedName>
</protein>
<keyword evidence="4" id="KW-1185">Reference proteome</keyword>
<feature type="domain" description="Ig-like SoxY" evidence="2">
    <location>
        <begin position="38"/>
        <end position="147"/>
    </location>
</feature>
<sequence>MSLTRRDVLLAASAGFAGAALFSPGSARANDEALDLVKQLTGRTATRSDRLRLIMPAEFPTGYTVPMSLDIESPMTEADHVRQIRVFAPQNPIVEVVSFQLVPQRSLPRVSTRIRLAKPQHVVAVAEMNDGVLLMTTAWVRVATDGCA</sequence>
<evidence type="ECO:0000313" key="3">
    <source>
        <dbReference type="EMBL" id="TWI18022.1"/>
    </source>
</evidence>
<dbReference type="EMBL" id="VLKT01000098">
    <property type="protein sequence ID" value="TWI18022.1"/>
    <property type="molecule type" value="Genomic_DNA"/>
</dbReference>
<dbReference type="Pfam" id="PF13501">
    <property type="entry name" value="SoxY"/>
    <property type="match status" value="1"/>
</dbReference>
<dbReference type="PROSITE" id="PS51318">
    <property type="entry name" value="TAT"/>
    <property type="match status" value="1"/>
</dbReference>
<dbReference type="InterPro" id="IPR006311">
    <property type="entry name" value="TAT_signal"/>
</dbReference>
<feature type="signal peptide" evidence="1">
    <location>
        <begin position="1"/>
        <end position="29"/>
    </location>
</feature>
<evidence type="ECO:0000256" key="1">
    <source>
        <dbReference type="SAM" id="SignalP"/>
    </source>
</evidence>
<evidence type="ECO:0000313" key="4">
    <source>
        <dbReference type="Proteomes" id="UP000317122"/>
    </source>
</evidence>
<dbReference type="Gene3D" id="2.60.40.2470">
    <property type="entry name" value="SoxY domain"/>
    <property type="match status" value="1"/>
</dbReference>
<dbReference type="Proteomes" id="UP000317122">
    <property type="component" value="Unassembled WGS sequence"/>
</dbReference>
<dbReference type="InterPro" id="IPR032711">
    <property type="entry name" value="SoxY"/>
</dbReference>
<keyword evidence="1" id="KW-0732">Signal</keyword>
<comment type="caution">
    <text evidence="3">The sequence shown here is derived from an EMBL/GenBank/DDBJ whole genome shotgun (WGS) entry which is preliminary data.</text>
</comment>
<accession>A0A562MDS9</accession>
<dbReference type="OrthoDB" id="9804570at2"/>
<reference evidence="3 4" key="1">
    <citation type="journal article" date="2015" name="Stand. Genomic Sci.">
        <title>Genomic Encyclopedia of Bacterial and Archaeal Type Strains, Phase III: the genomes of soil and plant-associated and newly described type strains.</title>
        <authorList>
            <person name="Whitman W.B."/>
            <person name="Woyke T."/>
            <person name="Klenk H.P."/>
            <person name="Zhou Y."/>
            <person name="Lilburn T.G."/>
            <person name="Beck B.J."/>
            <person name="De Vos P."/>
            <person name="Vandamme P."/>
            <person name="Eisen J.A."/>
            <person name="Garrity G."/>
            <person name="Hugenholtz P."/>
            <person name="Kyrpides N.C."/>
        </authorList>
    </citation>
    <scope>NUCLEOTIDE SEQUENCE [LARGE SCALE GENOMIC DNA]</scope>
    <source>
        <strain evidence="3 4">CGMCC 1.2546</strain>
    </source>
</reference>
<feature type="chain" id="PRO_5022219670" evidence="1">
    <location>
        <begin position="30"/>
        <end position="148"/>
    </location>
</feature>
<dbReference type="InterPro" id="IPR038162">
    <property type="entry name" value="SoxY_sf"/>
</dbReference>
<proteinExistence type="predicted"/>